<dbReference type="PANTHER" id="PTHR43794">
    <property type="entry name" value="AMINOHYDROLASE SSNA-RELATED"/>
    <property type="match status" value="1"/>
</dbReference>
<dbReference type="Pfam" id="PF01979">
    <property type="entry name" value="Amidohydro_1"/>
    <property type="match status" value="1"/>
</dbReference>
<protein>
    <submittedName>
        <fullName evidence="4">Amidohydrolase</fullName>
    </submittedName>
</protein>
<dbReference type="SUPFAM" id="SSF51556">
    <property type="entry name" value="Metallo-dependent hydrolases"/>
    <property type="match status" value="1"/>
</dbReference>
<accession>A0A2K2U7C1</accession>
<dbReference type="Gene3D" id="3.20.20.140">
    <property type="entry name" value="Metal-dependent hydrolases"/>
    <property type="match status" value="1"/>
</dbReference>
<feature type="domain" description="Amidohydrolase-related" evidence="2">
    <location>
        <begin position="55"/>
        <end position="404"/>
    </location>
</feature>
<organism evidence="4 5">
    <name type="scientific">Rubneribacter badeniensis</name>
    <dbReference type="NCBI Taxonomy" id="2070688"/>
    <lineage>
        <taxon>Bacteria</taxon>
        <taxon>Bacillati</taxon>
        <taxon>Actinomycetota</taxon>
        <taxon>Coriobacteriia</taxon>
        <taxon>Eggerthellales</taxon>
        <taxon>Eggerthellaceae</taxon>
        <taxon>Rubneribacter</taxon>
    </lineage>
</organism>
<evidence type="ECO:0000313" key="4">
    <source>
        <dbReference type="EMBL" id="PNV66159.1"/>
    </source>
</evidence>
<dbReference type="PANTHER" id="PTHR43794:SF11">
    <property type="entry name" value="AMIDOHYDROLASE-RELATED DOMAIN-CONTAINING PROTEIN"/>
    <property type="match status" value="1"/>
</dbReference>
<dbReference type="SUPFAM" id="SSF51338">
    <property type="entry name" value="Composite domain of metallo-dependent hydrolases"/>
    <property type="match status" value="1"/>
</dbReference>
<gene>
    <name evidence="4" type="ORF">C2L80_02900</name>
    <name evidence="3" type="ORF">K8V16_00530</name>
</gene>
<reference evidence="3" key="2">
    <citation type="journal article" date="2021" name="PeerJ">
        <title>Extensive microbial diversity within the chicken gut microbiome revealed by metagenomics and culture.</title>
        <authorList>
            <person name="Gilroy R."/>
            <person name="Ravi A."/>
            <person name="Getino M."/>
            <person name="Pursley I."/>
            <person name="Horton D.L."/>
            <person name="Alikhan N.F."/>
            <person name="Baker D."/>
            <person name="Gharbi K."/>
            <person name="Hall N."/>
            <person name="Watson M."/>
            <person name="Adriaenssens E.M."/>
            <person name="Foster-Nyarko E."/>
            <person name="Jarju S."/>
            <person name="Secka A."/>
            <person name="Antonio M."/>
            <person name="Oren A."/>
            <person name="Chaudhuri R.R."/>
            <person name="La Ragione R."/>
            <person name="Hildebrand F."/>
            <person name="Pallen M.J."/>
        </authorList>
    </citation>
    <scope>NUCLEOTIDE SEQUENCE</scope>
    <source>
        <strain evidence="3">USAMLcec12-2067</strain>
    </source>
</reference>
<proteinExistence type="predicted"/>
<dbReference type="InterPro" id="IPR006680">
    <property type="entry name" value="Amidohydro-rel"/>
</dbReference>
<dbReference type="Proteomes" id="UP000236488">
    <property type="component" value="Unassembled WGS sequence"/>
</dbReference>
<dbReference type="Proteomes" id="UP000789325">
    <property type="component" value="Unassembled WGS sequence"/>
</dbReference>
<comment type="caution">
    <text evidence="4">The sequence shown here is derived from an EMBL/GenBank/DDBJ whole genome shotgun (WGS) entry which is preliminary data.</text>
</comment>
<keyword evidence="5" id="KW-1185">Reference proteome</keyword>
<reference evidence="4 5" key="1">
    <citation type="journal article" date="2018" name="Int. J. Syst. Evol. Microbiol.">
        <title>Rubneribacter badeniensis gen. nov., sp. nov. and Enteroscipio rubneri gen. nov., sp. nov., new members of the Eggerthellaceae isolated from human faeces.</title>
        <authorList>
            <person name="Danylec N."/>
            <person name="Gobl A."/>
            <person name="Stoll D.A."/>
            <person name="Hetzer B."/>
            <person name="Kulling S.E."/>
            <person name="Huch M."/>
        </authorList>
    </citation>
    <scope>NUCLEOTIDE SEQUENCE [LARGE SCALE GENOMIC DNA]</scope>
    <source>
        <strain evidence="4 5">ResAG-85</strain>
    </source>
</reference>
<dbReference type="AlphaFoldDB" id="A0A2K2U7C1"/>
<name>A0A2K2U7C1_9ACTN</name>
<reference evidence="3" key="3">
    <citation type="submission" date="2021-09" db="EMBL/GenBank/DDBJ databases">
        <authorList>
            <person name="Gilroy R."/>
        </authorList>
    </citation>
    <scope>NUCLEOTIDE SEQUENCE</scope>
    <source>
        <strain evidence="3">USAMLcec12-2067</strain>
    </source>
</reference>
<dbReference type="EMBL" id="DYZL01000011">
    <property type="protein sequence ID" value="HJH42267.1"/>
    <property type="molecule type" value="Genomic_DNA"/>
</dbReference>
<dbReference type="RefSeq" id="WP_103262600.1">
    <property type="nucleotide sequence ID" value="NZ_PPEL01000007.1"/>
</dbReference>
<evidence type="ECO:0000256" key="1">
    <source>
        <dbReference type="ARBA" id="ARBA00022801"/>
    </source>
</evidence>
<evidence type="ECO:0000259" key="2">
    <source>
        <dbReference type="Pfam" id="PF01979"/>
    </source>
</evidence>
<evidence type="ECO:0000313" key="3">
    <source>
        <dbReference type="EMBL" id="HJH42267.1"/>
    </source>
</evidence>
<keyword evidence="1 4" id="KW-0378">Hydrolase</keyword>
<dbReference type="EMBL" id="PPEL01000007">
    <property type="protein sequence ID" value="PNV66159.1"/>
    <property type="molecule type" value="Genomic_DNA"/>
</dbReference>
<sequence>MLFADIDLLDENLDFRAHQWVGVRDGHIAYVGGAAPEEGEAASFGEVYDGRGKLLMPAFYNAHAHAPMTLLRGYAEDLPLQAWLNDLVFPFEAKITPEDCYWGTLLSCIEMARYGCVGFSDMYYHMEEGARAAIDAGVKMNLSDSLLAFDGEGLDELPVKGSLDRLTRDLQGAADGRIVVDCNVHAEYTSNPRAVADLAAYAKERGLRVQVHVSETRLEHEECKERHGGLTPVRYFESLGLFDCPTTAAHCVWVDDEDIEVLARRGVFVAANPASNMKLGSGFAPVSKMLERGVRVCLGTDGMASNNNHDMMQDLYLLALSAKGAACDPTAISPKQALAAATRTGALSQGREDCGYVGVGARADLCVLDVAGPSWTPMTNPLVNVVYAGHGADVCLTMCDGRVVYRDGQWPLVDAERAKAEVAARTRRIVGEL</sequence>
<dbReference type="Gene3D" id="2.30.40.10">
    <property type="entry name" value="Urease, subunit C, domain 1"/>
    <property type="match status" value="1"/>
</dbReference>
<dbReference type="GO" id="GO:0016810">
    <property type="term" value="F:hydrolase activity, acting on carbon-nitrogen (but not peptide) bonds"/>
    <property type="evidence" value="ECO:0007669"/>
    <property type="project" value="InterPro"/>
</dbReference>
<dbReference type="CDD" id="cd01298">
    <property type="entry name" value="ATZ_TRZ_like"/>
    <property type="match status" value="1"/>
</dbReference>
<dbReference type="InterPro" id="IPR050287">
    <property type="entry name" value="MTA/SAH_deaminase"/>
</dbReference>
<dbReference type="InterPro" id="IPR011059">
    <property type="entry name" value="Metal-dep_hydrolase_composite"/>
</dbReference>
<dbReference type="InterPro" id="IPR032466">
    <property type="entry name" value="Metal_Hydrolase"/>
</dbReference>
<evidence type="ECO:0000313" key="5">
    <source>
        <dbReference type="Proteomes" id="UP000236488"/>
    </source>
</evidence>